<feature type="domain" description="Response regulatory" evidence="3">
    <location>
        <begin position="5"/>
        <end position="121"/>
    </location>
</feature>
<dbReference type="InterPro" id="IPR050595">
    <property type="entry name" value="Bact_response_regulator"/>
</dbReference>
<evidence type="ECO:0000313" key="5">
    <source>
        <dbReference type="Proteomes" id="UP000176965"/>
    </source>
</evidence>
<dbReference type="EMBL" id="MHSQ01000018">
    <property type="protein sequence ID" value="OHA47288.1"/>
    <property type="molecule type" value="Genomic_DNA"/>
</dbReference>
<dbReference type="STRING" id="1802338.A2541_01880"/>
<dbReference type="AlphaFoldDB" id="A0A1G2PG23"/>
<gene>
    <name evidence="4" type="ORF">A2541_01880</name>
</gene>
<dbReference type="SUPFAM" id="SSF52172">
    <property type="entry name" value="CheY-like"/>
    <property type="match status" value="1"/>
</dbReference>
<dbReference type="PROSITE" id="PS50110">
    <property type="entry name" value="RESPONSE_REGULATORY"/>
    <property type="match status" value="1"/>
</dbReference>
<dbReference type="Gene3D" id="3.40.50.2300">
    <property type="match status" value="1"/>
</dbReference>
<dbReference type="PANTHER" id="PTHR44591">
    <property type="entry name" value="STRESS RESPONSE REGULATOR PROTEIN 1"/>
    <property type="match status" value="1"/>
</dbReference>
<dbReference type="Pfam" id="PF00072">
    <property type="entry name" value="Response_reg"/>
    <property type="match status" value="1"/>
</dbReference>
<evidence type="ECO:0000256" key="1">
    <source>
        <dbReference type="ARBA" id="ARBA00022553"/>
    </source>
</evidence>
<evidence type="ECO:0000259" key="3">
    <source>
        <dbReference type="PROSITE" id="PS50110"/>
    </source>
</evidence>
<keyword evidence="1 2" id="KW-0597">Phosphoprotein</keyword>
<dbReference type="SMART" id="SM00448">
    <property type="entry name" value="REC"/>
    <property type="match status" value="1"/>
</dbReference>
<reference evidence="4 5" key="1">
    <citation type="journal article" date="2016" name="Nat. Commun.">
        <title>Thousands of microbial genomes shed light on interconnected biogeochemical processes in an aquifer system.</title>
        <authorList>
            <person name="Anantharaman K."/>
            <person name="Brown C.T."/>
            <person name="Hug L.A."/>
            <person name="Sharon I."/>
            <person name="Castelle C.J."/>
            <person name="Probst A.J."/>
            <person name="Thomas B.C."/>
            <person name="Singh A."/>
            <person name="Wilkins M.J."/>
            <person name="Karaoz U."/>
            <person name="Brodie E.L."/>
            <person name="Williams K.H."/>
            <person name="Hubbard S.S."/>
            <person name="Banfield J.F."/>
        </authorList>
    </citation>
    <scope>NUCLEOTIDE SEQUENCE [LARGE SCALE GENOMIC DNA]</scope>
</reference>
<organism evidence="4 5">
    <name type="scientific">Candidatus Taylorbacteria bacterium RIFOXYD2_FULL_36_9</name>
    <dbReference type="NCBI Taxonomy" id="1802338"/>
    <lineage>
        <taxon>Bacteria</taxon>
        <taxon>Candidatus Tayloriibacteriota</taxon>
    </lineage>
</organism>
<dbReference type="InterPro" id="IPR001789">
    <property type="entry name" value="Sig_transdc_resp-reg_receiver"/>
</dbReference>
<dbReference type="InterPro" id="IPR011006">
    <property type="entry name" value="CheY-like_superfamily"/>
</dbReference>
<evidence type="ECO:0000313" key="4">
    <source>
        <dbReference type="EMBL" id="OHA47288.1"/>
    </source>
</evidence>
<comment type="caution">
    <text evidence="4">The sequence shown here is derived from an EMBL/GenBank/DDBJ whole genome shotgun (WGS) entry which is preliminary data.</text>
</comment>
<protein>
    <recommendedName>
        <fullName evidence="3">Response regulatory domain-containing protein</fullName>
    </recommendedName>
</protein>
<sequence length="127" mass="13804">MPGTKIVIVEDDKFLGGLVSKKLIEEGCAVRHIESGELTQASVEGDIPDIIFLDLLLPGMSGFDVLANLKKSEKTKDIPVILLSNLGEREDIRRGLDLGATSFLIKASMTVDSIIAEASRILRARKK</sequence>
<evidence type="ECO:0000256" key="2">
    <source>
        <dbReference type="PROSITE-ProRule" id="PRU00169"/>
    </source>
</evidence>
<feature type="modified residue" description="4-aspartylphosphate" evidence="2">
    <location>
        <position position="54"/>
    </location>
</feature>
<dbReference type="PANTHER" id="PTHR44591:SF3">
    <property type="entry name" value="RESPONSE REGULATORY DOMAIN-CONTAINING PROTEIN"/>
    <property type="match status" value="1"/>
</dbReference>
<accession>A0A1G2PG23</accession>
<dbReference type="Proteomes" id="UP000176965">
    <property type="component" value="Unassembled WGS sequence"/>
</dbReference>
<name>A0A1G2PG23_9BACT</name>
<dbReference type="GO" id="GO:0000160">
    <property type="term" value="P:phosphorelay signal transduction system"/>
    <property type="evidence" value="ECO:0007669"/>
    <property type="project" value="InterPro"/>
</dbReference>
<proteinExistence type="predicted"/>